<evidence type="ECO:0000313" key="2">
    <source>
        <dbReference type="Proteomes" id="UP000294865"/>
    </source>
</evidence>
<name>A0A4R6C276_9STAP</name>
<dbReference type="EMBL" id="SDQG01000009">
    <property type="protein sequence ID" value="TDM15187.1"/>
    <property type="molecule type" value="Genomic_DNA"/>
</dbReference>
<reference evidence="1 2" key="1">
    <citation type="submission" date="2019-01" db="EMBL/GenBank/DDBJ databases">
        <title>Draft genome sequences of Macrococcus caseolyticus, Macrococcus canis, Macrococcus bohemicus and Macrococcus goetzii.</title>
        <authorList>
            <person name="Mazhar S."/>
            <person name="Altermann E."/>
            <person name="Hill C."/>
            <person name="Mcauliffe O."/>
        </authorList>
    </citation>
    <scope>NUCLEOTIDE SEQUENCE [LARGE SCALE GENOMIC DNA]</scope>
    <source>
        <strain evidence="1 2">DPC7162</strain>
    </source>
</reference>
<dbReference type="PANTHER" id="PTHR30121:SF6">
    <property type="entry name" value="SLR6007 PROTEIN"/>
    <property type="match status" value="1"/>
</dbReference>
<protein>
    <submittedName>
        <fullName evidence="1">Uncharacterized protein</fullName>
    </submittedName>
</protein>
<evidence type="ECO:0000313" key="1">
    <source>
        <dbReference type="EMBL" id="TDM15187.1"/>
    </source>
</evidence>
<accession>A0A4R6C276</accession>
<dbReference type="InterPro" id="IPR051162">
    <property type="entry name" value="T4SS_component"/>
</dbReference>
<dbReference type="AlphaFoldDB" id="A0A4R6C276"/>
<dbReference type="InterPro" id="IPR027417">
    <property type="entry name" value="P-loop_NTPase"/>
</dbReference>
<dbReference type="CDD" id="cd01127">
    <property type="entry name" value="TrwB_TraG_TraD_VirD4"/>
    <property type="match status" value="1"/>
</dbReference>
<dbReference type="SUPFAM" id="SSF52540">
    <property type="entry name" value="P-loop containing nucleoside triphosphate hydrolases"/>
    <property type="match status" value="1"/>
</dbReference>
<gene>
    <name evidence="1" type="ORF">ETI04_10795</name>
</gene>
<proteinExistence type="predicted"/>
<organism evidence="1 2">
    <name type="scientific">Macrococcoides canis</name>
    <dbReference type="NCBI Taxonomy" id="1855823"/>
    <lineage>
        <taxon>Bacteria</taxon>
        <taxon>Bacillati</taxon>
        <taxon>Bacillota</taxon>
        <taxon>Bacilli</taxon>
        <taxon>Bacillales</taxon>
        <taxon>Staphylococcaceae</taxon>
        <taxon>Macrococcoides</taxon>
    </lineage>
</organism>
<dbReference type="Proteomes" id="UP000294865">
    <property type="component" value="Unassembled WGS sequence"/>
</dbReference>
<comment type="caution">
    <text evidence="1">The sequence shown here is derived from an EMBL/GenBank/DDBJ whole genome shotgun (WGS) entry which is preliminary data.</text>
</comment>
<dbReference type="Gene3D" id="3.40.50.300">
    <property type="entry name" value="P-loop containing nucleotide triphosphate hydrolases"/>
    <property type="match status" value="2"/>
</dbReference>
<dbReference type="PANTHER" id="PTHR30121">
    <property type="entry name" value="UNCHARACTERIZED PROTEIN YJGR-RELATED"/>
    <property type="match status" value="1"/>
</dbReference>
<sequence length="657" mass="75393">MFGLKKKDEQIVKQKIDDFVEDNYDLEFIAKTQPQGGISFHENYIKKGDGYEACLTIYDYPSTVYDNWMRHIVNREGVITIQDISTANREQVQENLKRSLSEQSARIQDNKADAMTKSSSTDKYQTLLGVSHMINDLGEQIKKVTVRMFIYKPTLEQLDNEIHRIRVDLEARGIKSQVMNFETKENWQSLVMKYGRQKQVHGVNFKEGQQIPASTLGGGYPFDHTSINDEHGAFIGTTETGGPVYLDLFKVDNVRKSFNSIVFGMMGSGKSTFLKVIEEEQFARNHFIRGFDKAGDFRQVVREQGGKMISLDGSQGMINMLEILPTATYDKEDNPDIEGYDLIINEEACYTQHLSKLQMQMSLMNGDLTDTDLMDCVGYFNDFYIHVGLWTADRSKRKQMVVTGHRPEKYPILSEFRAYIHNLDESKMTSQKRVTKEKILTTLDNMINVYGGVFDGHTTVPNMDEEQIVFYNIEQLEKLSPNVFKCQLFVALSLIWSQALKNGKKYKKMIEDGKIDPRNARRFMVFIDECQNIVNVNNLNTVEFVVNFMKEMRKYLAGVIFATQSPKQLLPENSNNDATTQLKQIFALTQYKFFFQIDRSDIDSVRDVLGETIKESEYEIIPTLGKGEAIVSIQGANNTLFHNDVSEEQLRRFSGGQ</sequence>
<dbReference type="RefSeq" id="WP_133420417.1">
    <property type="nucleotide sequence ID" value="NZ_SDGP01000007.1"/>
</dbReference>